<dbReference type="PROSITE" id="PS00018">
    <property type="entry name" value="EF_HAND_1"/>
    <property type="match status" value="1"/>
</dbReference>
<dbReference type="SUPFAM" id="SSF49899">
    <property type="entry name" value="Concanavalin A-like lectins/glucanases"/>
    <property type="match status" value="1"/>
</dbReference>
<gene>
    <name evidence="6" type="ORF">CYMTET_27369</name>
</gene>
<protein>
    <recommendedName>
        <fullName evidence="5">EF-hand domain-containing protein</fullName>
    </recommendedName>
</protein>
<comment type="caution">
    <text evidence="6">The sequence shown here is derived from an EMBL/GenBank/DDBJ whole genome shotgun (WGS) entry which is preliminary data.</text>
</comment>
<dbReference type="Gene3D" id="2.60.120.200">
    <property type="match status" value="1"/>
</dbReference>
<dbReference type="InterPro" id="IPR013320">
    <property type="entry name" value="ConA-like_dom_sf"/>
</dbReference>
<name>A0AAE0FRI7_9CHLO</name>
<evidence type="ECO:0000313" key="7">
    <source>
        <dbReference type="Proteomes" id="UP001190700"/>
    </source>
</evidence>
<evidence type="ECO:0000256" key="2">
    <source>
        <dbReference type="ARBA" id="ARBA00023157"/>
    </source>
</evidence>
<dbReference type="AlphaFoldDB" id="A0AAE0FRI7"/>
<dbReference type="InterPro" id="IPR002048">
    <property type="entry name" value="EF_hand_dom"/>
</dbReference>
<dbReference type="GO" id="GO:0005509">
    <property type="term" value="F:calcium ion binding"/>
    <property type="evidence" value="ECO:0007669"/>
    <property type="project" value="InterPro"/>
</dbReference>
<keyword evidence="4" id="KW-0472">Membrane</keyword>
<keyword evidence="2" id="KW-1015">Disulfide bond</keyword>
<dbReference type="InterPro" id="IPR018247">
    <property type="entry name" value="EF_Hand_1_Ca_BS"/>
</dbReference>
<evidence type="ECO:0000256" key="3">
    <source>
        <dbReference type="SAM" id="MobiDB-lite"/>
    </source>
</evidence>
<feature type="non-terminal residue" evidence="6">
    <location>
        <position position="600"/>
    </location>
</feature>
<keyword evidence="4" id="KW-0812">Transmembrane</keyword>
<proteinExistence type="predicted"/>
<evidence type="ECO:0000256" key="4">
    <source>
        <dbReference type="SAM" id="Phobius"/>
    </source>
</evidence>
<evidence type="ECO:0000256" key="1">
    <source>
        <dbReference type="ARBA" id="ARBA00022729"/>
    </source>
</evidence>
<keyword evidence="4" id="KW-1133">Transmembrane helix</keyword>
<keyword evidence="1" id="KW-0732">Signal</keyword>
<accession>A0AAE0FRI7</accession>
<feature type="compositionally biased region" description="Low complexity" evidence="3">
    <location>
        <begin position="547"/>
        <end position="558"/>
    </location>
</feature>
<evidence type="ECO:0000259" key="5">
    <source>
        <dbReference type="PROSITE" id="PS50222"/>
    </source>
</evidence>
<sequence length="600" mass="66614">MGSVADPLTAVIKKKQENVFAGLLPRSKRGRTAVYAVAGLVGVLQCAFLVLYLSNPPQSSPLLSDGSWSGSNMGGSIADETDFWSKYFPSDNTVKWDDFAVYLLMEYAQSINNLTSTLSPALGGHFDIDNDGIVSRKEYNKFLRTYGELGLQHGLQQAVDSALDNNWRRDAADRRRRDSRGCALEINSGDGTHVALEASADLQFAGAKPFFIEMWIRPRSGENFGGTIFSKYNRGRKGQYFISLETNGGIFFHREVAPWGLRSNARIPPDVFSHVAVGYGGGRSKIYINGTLRGSQREGAQAADTDTGVLIGAIHDQDQPSSIFDGTIDEVRVWGVDRTQVELESTMYTTLTGLEYGLVGYWNLDECQGGRLRDRIGRHDGNLHGGRWLRSPVAIRTNQEIVQCPEKGKCSIDEVEERGTTGNAFVDEVMVQNDYWKRAIKIMETQNKVNKKIIRELLMTVDTLTNRIKWLESQDRIRHEQVLELNSRNINISSTLGVIRNNFTAHLVEQEQLDQQANQTAAKESEMKDLLEQLAGLADEVDSPLPSGKSSSKTGNSKKASKKEHALGEADGDEGQELLELNMEGLDMYSEEGAEELKKE</sequence>
<dbReference type="EMBL" id="LGRX02014992">
    <property type="protein sequence ID" value="KAK3263856.1"/>
    <property type="molecule type" value="Genomic_DNA"/>
</dbReference>
<dbReference type="SMART" id="SM00560">
    <property type="entry name" value="LamGL"/>
    <property type="match status" value="1"/>
</dbReference>
<dbReference type="InterPro" id="IPR006558">
    <property type="entry name" value="LamG-like"/>
</dbReference>
<organism evidence="6 7">
    <name type="scientific">Cymbomonas tetramitiformis</name>
    <dbReference type="NCBI Taxonomy" id="36881"/>
    <lineage>
        <taxon>Eukaryota</taxon>
        <taxon>Viridiplantae</taxon>
        <taxon>Chlorophyta</taxon>
        <taxon>Pyramimonadophyceae</taxon>
        <taxon>Pyramimonadales</taxon>
        <taxon>Pyramimonadaceae</taxon>
        <taxon>Cymbomonas</taxon>
    </lineage>
</organism>
<dbReference type="Proteomes" id="UP001190700">
    <property type="component" value="Unassembled WGS sequence"/>
</dbReference>
<evidence type="ECO:0000313" key="6">
    <source>
        <dbReference type="EMBL" id="KAK3263856.1"/>
    </source>
</evidence>
<reference evidence="6 7" key="1">
    <citation type="journal article" date="2015" name="Genome Biol. Evol.">
        <title>Comparative Genomics of a Bacterivorous Green Alga Reveals Evolutionary Causalities and Consequences of Phago-Mixotrophic Mode of Nutrition.</title>
        <authorList>
            <person name="Burns J.A."/>
            <person name="Paasch A."/>
            <person name="Narechania A."/>
            <person name="Kim E."/>
        </authorList>
    </citation>
    <scope>NUCLEOTIDE SEQUENCE [LARGE SCALE GENOMIC DNA]</scope>
    <source>
        <strain evidence="6 7">PLY_AMNH</strain>
    </source>
</reference>
<keyword evidence="7" id="KW-1185">Reference proteome</keyword>
<feature type="domain" description="EF-hand" evidence="5">
    <location>
        <begin position="125"/>
        <end position="149"/>
    </location>
</feature>
<feature type="region of interest" description="Disordered" evidence="3">
    <location>
        <begin position="539"/>
        <end position="600"/>
    </location>
</feature>
<dbReference type="Pfam" id="PF13385">
    <property type="entry name" value="Laminin_G_3"/>
    <property type="match status" value="1"/>
</dbReference>
<dbReference type="PROSITE" id="PS50222">
    <property type="entry name" value="EF_HAND_2"/>
    <property type="match status" value="1"/>
</dbReference>
<feature type="transmembrane region" description="Helical" evidence="4">
    <location>
        <begin position="33"/>
        <end position="53"/>
    </location>
</feature>